<dbReference type="PANTHER" id="PTHR48111:SF73">
    <property type="entry name" value="ALKALINE PHOSPHATASE SYNTHESIS TRANSCRIPTIONAL REGULATORY PROTEIN PHOP"/>
    <property type="match status" value="1"/>
</dbReference>
<dbReference type="EMBL" id="WKKI01000073">
    <property type="protein sequence ID" value="MRX74269.1"/>
    <property type="molecule type" value="Genomic_DNA"/>
</dbReference>
<dbReference type="Pfam" id="PF00072">
    <property type="entry name" value="Response_reg"/>
    <property type="match status" value="1"/>
</dbReference>
<dbReference type="GO" id="GO:0006355">
    <property type="term" value="P:regulation of DNA-templated transcription"/>
    <property type="evidence" value="ECO:0007669"/>
    <property type="project" value="InterPro"/>
</dbReference>
<proteinExistence type="predicted"/>
<evidence type="ECO:0000313" key="10">
    <source>
        <dbReference type="EMBL" id="MRX74269.1"/>
    </source>
</evidence>
<dbReference type="GO" id="GO:0000156">
    <property type="term" value="F:phosphorelay response regulator activity"/>
    <property type="evidence" value="ECO:0007669"/>
    <property type="project" value="TreeGrafter"/>
</dbReference>
<dbReference type="GO" id="GO:0032993">
    <property type="term" value="C:protein-DNA complex"/>
    <property type="evidence" value="ECO:0007669"/>
    <property type="project" value="TreeGrafter"/>
</dbReference>
<dbReference type="CDD" id="cd00383">
    <property type="entry name" value="trans_reg_C"/>
    <property type="match status" value="1"/>
</dbReference>
<dbReference type="PROSITE" id="PS51755">
    <property type="entry name" value="OMPR_PHOB"/>
    <property type="match status" value="1"/>
</dbReference>
<keyword evidence="2" id="KW-0902">Two-component regulatory system</keyword>
<dbReference type="Gene3D" id="1.10.10.10">
    <property type="entry name" value="Winged helix-like DNA-binding domain superfamily/Winged helix DNA-binding domain"/>
    <property type="match status" value="1"/>
</dbReference>
<evidence type="ECO:0000256" key="6">
    <source>
        <dbReference type="PROSITE-ProRule" id="PRU00169"/>
    </source>
</evidence>
<sequence length="227" mass="26087">MKILLVEDDKTIAAGLEYSLQREGFETILCENSRFAREAINSRISEFDLCLLDLSLPDGSGYDLCGLIKQRRDIPVIFLTALDDEVNVVMGLDMGADDYITKPFRIRELSSRIRSVLRRYQKQQQNSQILEIEDVTVNIQEGKIYKGDREVLLTALEYRLFLIFANHIGQVLTRAQLLERIWDVAGDFVNDNTLTVYIKRLREKLEDDPQTPVIIKTIRGLGYKVGE</sequence>
<dbReference type="Gene3D" id="6.10.250.690">
    <property type="match status" value="1"/>
</dbReference>
<dbReference type="SMART" id="SM00448">
    <property type="entry name" value="REC"/>
    <property type="match status" value="1"/>
</dbReference>
<dbReference type="InterPro" id="IPR011006">
    <property type="entry name" value="CheY-like_superfamily"/>
</dbReference>
<dbReference type="PANTHER" id="PTHR48111">
    <property type="entry name" value="REGULATOR OF RPOS"/>
    <property type="match status" value="1"/>
</dbReference>
<evidence type="ECO:0000259" key="8">
    <source>
        <dbReference type="PROSITE" id="PS50110"/>
    </source>
</evidence>
<evidence type="ECO:0000256" key="5">
    <source>
        <dbReference type="ARBA" id="ARBA00023163"/>
    </source>
</evidence>
<feature type="domain" description="Response regulatory" evidence="8">
    <location>
        <begin position="2"/>
        <end position="117"/>
    </location>
</feature>
<name>A0A7X2M1F6_9BACI</name>
<dbReference type="SUPFAM" id="SSF52172">
    <property type="entry name" value="CheY-like"/>
    <property type="match status" value="1"/>
</dbReference>
<dbReference type="PROSITE" id="PS50110">
    <property type="entry name" value="RESPONSE_REGULATORY"/>
    <property type="match status" value="1"/>
</dbReference>
<evidence type="ECO:0000313" key="11">
    <source>
        <dbReference type="Proteomes" id="UP000448867"/>
    </source>
</evidence>
<dbReference type="InterPro" id="IPR001789">
    <property type="entry name" value="Sig_transdc_resp-reg_receiver"/>
</dbReference>
<accession>A0A7X2M1F6</accession>
<evidence type="ECO:0000259" key="9">
    <source>
        <dbReference type="PROSITE" id="PS51755"/>
    </source>
</evidence>
<evidence type="ECO:0000256" key="1">
    <source>
        <dbReference type="ARBA" id="ARBA00022553"/>
    </source>
</evidence>
<dbReference type="InterPro" id="IPR036388">
    <property type="entry name" value="WH-like_DNA-bd_sf"/>
</dbReference>
<feature type="modified residue" description="4-aspartylphosphate" evidence="6">
    <location>
        <position position="53"/>
    </location>
</feature>
<dbReference type="Pfam" id="PF00486">
    <property type="entry name" value="Trans_reg_C"/>
    <property type="match status" value="1"/>
</dbReference>
<dbReference type="GO" id="GO:0005829">
    <property type="term" value="C:cytosol"/>
    <property type="evidence" value="ECO:0007669"/>
    <property type="project" value="TreeGrafter"/>
</dbReference>
<keyword evidence="4 7" id="KW-0238">DNA-binding</keyword>
<dbReference type="RefSeq" id="WP_154309723.1">
    <property type="nucleotide sequence ID" value="NZ_WKKI01000073.1"/>
</dbReference>
<dbReference type="Gene3D" id="3.40.50.2300">
    <property type="match status" value="1"/>
</dbReference>
<dbReference type="OrthoDB" id="9790442at2"/>
<dbReference type="InterPro" id="IPR039420">
    <property type="entry name" value="WalR-like"/>
</dbReference>
<evidence type="ECO:0000256" key="2">
    <source>
        <dbReference type="ARBA" id="ARBA00023012"/>
    </source>
</evidence>
<dbReference type="AlphaFoldDB" id="A0A7X2M1F6"/>
<evidence type="ECO:0000256" key="4">
    <source>
        <dbReference type="ARBA" id="ARBA00023125"/>
    </source>
</evidence>
<evidence type="ECO:0000256" key="7">
    <source>
        <dbReference type="PROSITE-ProRule" id="PRU01091"/>
    </source>
</evidence>
<dbReference type="CDD" id="cd17574">
    <property type="entry name" value="REC_OmpR"/>
    <property type="match status" value="1"/>
</dbReference>
<dbReference type="GO" id="GO:0000976">
    <property type="term" value="F:transcription cis-regulatory region binding"/>
    <property type="evidence" value="ECO:0007669"/>
    <property type="project" value="TreeGrafter"/>
</dbReference>
<protein>
    <submittedName>
        <fullName evidence="10">Response regulator</fullName>
    </submittedName>
</protein>
<gene>
    <name evidence="10" type="ORF">GJU40_19305</name>
</gene>
<comment type="caution">
    <text evidence="10">The sequence shown here is derived from an EMBL/GenBank/DDBJ whole genome shotgun (WGS) entry which is preliminary data.</text>
</comment>
<dbReference type="Proteomes" id="UP000448867">
    <property type="component" value="Unassembled WGS sequence"/>
</dbReference>
<keyword evidence="3" id="KW-0805">Transcription regulation</keyword>
<feature type="domain" description="OmpR/PhoB-type" evidence="9">
    <location>
        <begin position="127"/>
        <end position="227"/>
    </location>
</feature>
<organism evidence="10 11">
    <name type="scientific">Metabacillus lacus</name>
    <dbReference type="NCBI Taxonomy" id="1983721"/>
    <lineage>
        <taxon>Bacteria</taxon>
        <taxon>Bacillati</taxon>
        <taxon>Bacillota</taxon>
        <taxon>Bacilli</taxon>
        <taxon>Bacillales</taxon>
        <taxon>Bacillaceae</taxon>
        <taxon>Metabacillus</taxon>
    </lineage>
</organism>
<keyword evidence="1 6" id="KW-0597">Phosphoprotein</keyword>
<keyword evidence="5" id="KW-0804">Transcription</keyword>
<evidence type="ECO:0000256" key="3">
    <source>
        <dbReference type="ARBA" id="ARBA00023015"/>
    </source>
</evidence>
<dbReference type="InterPro" id="IPR001867">
    <property type="entry name" value="OmpR/PhoB-type_DNA-bd"/>
</dbReference>
<reference evidence="10 11" key="1">
    <citation type="submission" date="2019-11" db="EMBL/GenBank/DDBJ databases">
        <title>Bacillus lacus genome.</title>
        <authorList>
            <person name="Allen C.J."/>
            <person name="Newman J.D."/>
        </authorList>
    </citation>
    <scope>NUCLEOTIDE SEQUENCE [LARGE SCALE GENOMIC DNA]</scope>
    <source>
        <strain evidence="10 11">KCTC 33946</strain>
    </source>
</reference>
<dbReference type="SMART" id="SM00862">
    <property type="entry name" value="Trans_reg_C"/>
    <property type="match status" value="1"/>
</dbReference>
<keyword evidence="11" id="KW-1185">Reference proteome</keyword>
<feature type="DNA-binding region" description="OmpR/PhoB-type" evidence="7">
    <location>
        <begin position="127"/>
        <end position="227"/>
    </location>
</feature>